<dbReference type="GO" id="GO:0004608">
    <property type="term" value="F:phosphatidylethanolamine N-methyltransferase activity"/>
    <property type="evidence" value="ECO:0007669"/>
    <property type="project" value="UniProtKB-EC"/>
</dbReference>
<gene>
    <name evidence="6" type="ORF">QOZ94_002006</name>
</gene>
<dbReference type="EC" id="2.1.1.17" evidence="6"/>
<dbReference type="EC" id="2.1.1.71" evidence="6"/>
<dbReference type="GO" id="GO:0000773">
    <property type="term" value="F:phosphatidyl-N-methylethanolamine N-methyltransferase activity"/>
    <property type="evidence" value="ECO:0007669"/>
    <property type="project" value="UniProtKB-EC"/>
</dbReference>
<comment type="caution">
    <text evidence="6">The sequence shown here is derived from an EMBL/GenBank/DDBJ whole genome shotgun (WGS) entry which is preliminary data.</text>
</comment>
<evidence type="ECO:0000256" key="2">
    <source>
        <dbReference type="ARBA" id="ARBA00022679"/>
    </source>
</evidence>
<dbReference type="Proteomes" id="UP001241747">
    <property type="component" value="Unassembled WGS sequence"/>
</dbReference>
<evidence type="ECO:0000256" key="3">
    <source>
        <dbReference type="ARBA" id="ARBA00022691"/>
    </source>
</evidence>
<keyword evidence="3" id="KW-0949">S-adenosyl-L-methionine</keyword>
<dbReference type="InterPro" id="IPR029063">
    <property type="entry name" value="SAM-dependent_MTases_sf"/>
</dbReference>
<dbReference type="Gene3D" id="3.40.50.150">
    <property type="entry name" value="Vaccinia Virus protein VP39"/>
    <property type="match status" value="1"/>
</dbReference>
<evidence type="ECO:0000256" key="1">
    <source>
        <dbReference type="ARBA" id="ARBA00022603"/>
    </source>
</evidence>
<evidence type="ECO:0000313" key="7">
    <source>
        <dbReference type="Proteomes" id="UP001241747"/>
    </source>
</evidence>
<proteinExistence type="predicted"/>
<dbReference type="RefSeq" id="WP_237344390.1">
    <property type="nucleotide sequence ID" value="NZ_JABWGX010000004.1"/>
</dbReference>
<accession>A0ABU0LDI8</accession>
<name>A0ABU0LDI8_XANAG</name>
<keyword evidence="2 6" id="KW-0808">Transferase</keyword>
<dbReference type="EMBL" id="JAUSVY010000004">
    <property type="protein sequence ID" value="MDQ0505210.1"/>
    <property type="molecule type" value="Genomic_DNA"/>
</dbReference>
<dbReference type="SUPFAM" id="SSF53335">
    <property type="entry name" value="S-adenosyl-L-methionine-dependent methyltransferases"/>
    <property type="match status" value="1"/>
</dbReference>
<dbReference type="GO" id="GO:0032259">
    <property type="term" value="P:methylation"/>
    <property type="evidence" value="ECO:0007669"/>
    <property type="project" value="UniProtKB-KW"/>
</dbReference>
<protein>
    <submittedName>
        <fullName evidence="6">Phosphatidylethanolamine/phosphatidyl-N-methylethanolamine N-methyltransferase</fullName>
        <ecNumber evidence="6">2.1.1.17</ecNumber>
        <ecNumber evidence="6">2.1.1.71</ecNumber>
    </submittedName>
</protein>
<evidence type="ECO:0000313" key="6">
    <source>
        <dbReference type="EMBL" id="MDQ0505210.1"/>
    </source>
</evidence>
<keyword evidence="4" id="KW-0694">RNA-binding</keyword>
<reference evidence="6 7" key="1">
    <citation type="submission" date="2023-07" db="EMBL/GenBank/DDBJ databases">
        <title>Genomic Encyclopedia of Type Strains, Phase IV (KMG-IV): sequencing the most valuable type-strain genomes for metagenomic binning, comparative biology and taxonomic classification.</title>
        <authorList>
            <person name="Goeker M."/>
        </authorList>
    </citation>
    <scope>NUCLEOTIDE SEQUENCE [LARGE SCALE GENOMIC DNA]</scope>
    <source>
        <strain evidence="6 7">DSM 3770</strain>
    </source>
</reference>
<evidence type="ECO:0000256" key="4">
    <source>
        <dbReference type="ARBA" id="ARBA00022884"/>
    </source>
</evidence>
<organism evidence="6 7">
    <name type="scientific">Xanthobacter agilis</name>
    <dbReference type="NCBI Taxonomy" id="47492"/>
    <lineage>
        <taxon>Bacteria</taxon>
        <taxon>Pseudomonadati</taxon>
        <taxon>Pseudomonadota</taxon>
        <taxon>Alphaproteobacteria</taxon>
        <taxon>Hyphomicrobiales</taxon>
        <taxon>Xanthobacteraceae</taxon>
        <taxon>Xanthobacter</taxon>
    </lineage>
</organism>
<dbReference type="InterPro" id="IPR001737">
    <property type="entry name" value="KsgA/Erm"/>
</dbReference>
<dbReference type="CDD" id="cd02440">
    <property type="entry name" value="AdoMet_MTases"/>
    <property type="match status" value="1"/>
</dbReference>
<keyword evidence="7" id="KW-1185">Reference proteome</keyword>
<feature type="region of interest" description="Disordered" evidence="5">
    <location>
        <begin position="1"/>
        <end position="25"/>
    </location>
</feature>
<keyword evidence="1 6" id="KW-0489">Methyltransferase</keyword>
<sequence>MLHSRESRKSTAKSAAKPSPFKPGLNDEVRFLQSWFRNPLKTGAVSPSSPGLAKMMASYLDPRHDGPVIELGPGTGPVTKALLARGFAPERLFLIEYNPEFCALLRRRYPGVTVIHGDAYAMRKTLGDQLPGKAVGTISSLPLFTMPQPERHRMVNEAFDMSIPGAPFVQFTYAVVSPVPLLPGKIEGKVSPRVWMNLPPARVWVYHRP</sequence>
<dbReference type="Pfam" id="PF00398">
    <property type="entry name" value="RrnaAD"/>
    <property type="match status" value="1"/>
</dbReference>
<evidence type="ECO:0000256" key="5">
    <source>
        <dbReference type="SAM" id="MobiDB-lite"/>
    </source>
</evidence>